<feature type="domain" description="Gamma tubulin complex component protein N-terminal" evidence="8">
    <location>
        <begin position="255"/>
        <end position="561"/>
    </location>
</feature>
<reference evidence="9" key="1">
    <citation type="submission" date="2024-02" db="EMBL/GenBank/DDBJ databases">
        <authorList>
            <consortium name="ELIXIR-Norway"/>
            <consortium name="Elixir Norway"/>
        </authorList>
    </citation>
    <scope>NUCLEOTIDE SEQUENCE</scope>
</reference>
<evidence type="ECO:0000313" key="10">
    <source>
        <dbReference type="Proteomes" id="UP001497512"/>
    </source>
</evidence>
<dbReference type="InterPro" id="IPR042241">
    <property type="entry name" value="GCP_C_sf"/>
</dbReference>
<keyword evidence="3" id="KW-0963">Cytoplasm</keyword>
<keyword evidence="4" id="KW-0493">Microtubule</keyword>
<sequence>MEGDVVSDLVRQLVVRIFPVVNRGGGGGGGGGEKNSSSNVASSNGSSGQPLRKGSCAAAAVVSESIVDRAHRYAMRIIGSRISPSLANDEGAMAEAIKRQLVQENRSSDALTFADLHRRLSLQSGPGSLENRWSLLYLLRAISDDQRRERAETRGTAFPYTSTLSAPAVRGGLPALPENVSRSNNFFSLGEQQTPAAAAAAAAGELRSQQHSQAIEPSSGVLILSKDDGDVRAAAVAEYVEIHQTETEVTEMALVRDIVYACQGIDGKYVKFNKDADGFLIEETFRVPRATRTLVRRLCEVGWLFQRVKNHISESLEDGPLEAIGTVGQAFCAALQEELSDYYRLMAVLEGQVHNPVPFMLTSDGMKSTGSYLSLRRLSVWLAEPLVRMRLMAVLVDDCKTLRGGAMAGAIHMHAQHGDPLVRTFLRRLLRQVCSPLFEMVRRWVLEGEVDDYYGEFFVVAQAVKAELLWREGYQLQTAMLPSFIPEPLAQRILRTGKSINFLRVCCSDQGWAQSAADAVAAAGASASGGSLGYGETEALEALVVEAAGRIDKHLIQIMYNRYRFRDHCLAIKRYLLLGQGDFIQYLMDLVGPELVMPANTLSSFKLSGTLESAVRASNAQYDDSDVLDRLRVRMMPHSDGDRGWDVFSLDYSVRDPLTTLFTEEVMGKYLKIFNFLWRLKRVEHALSATWQTMKPNCAIARLSLNEGGGGQSQLTVVLRRCQTLRNEMNHFVTNLQYYIMFEVLEYSWANFLEEMEEAHDLDELIAAHDKYLGSILEKALLGERSQLLCKTLFALFDLILRFRGLADRLYENAREVQARSDIALREKAKRDAPKARDGQRRLSTAHLSGDFLGSMGEEMDGLAVEYSSLLEGFIAQLPAQQHVDLKFLSFRLDFSEFYTQQHMGMSTSHLRILRNPLKNTRPSWEKKCG</sequence>
<comment type="similarity">
    <text evidence="2">Belongs to the TUBGCP family.</text>
</comment>
<evidence type="ECO:0000256" key="3">
    <source>
        <dbReference type="ARBA" id="ARBA00022490"/>
    </source>
</evidence>
<feature type="domain" description="Gamma tubulin complex component C-terminal" evidence="7">
    <location>
        <begin position="566"/>
        <end position="899"/>
    </location>
</feature>
<evidence type="ECO:0000259" key="8">
    <source>
        <dbReference type="Pfam" id="PF17681"/>
    </source>
</evidence>
<keyword evidence="10" id="KW-1185">Reference proteome</keyword>
<dbReference type="InterPro" id="IPR007259">
    <property type="entry name" value="GCP"/>
</dbReference>
<evidence type="ECO:0008006" key="11">
    <source>
        <dbReference type="Google" id="ProtNLM"/>
    </source>
</evidence>
<evidence type="ECO:0000256" key="2">
    <source>
        <dbReference type="ARBA" id="ARBA00010337"/>
    </source>
</evidence>
<evidence type="ECO:0000256" key="4">
    <source>
        <dbReference type="ARBA" id="ARBA00022701"/>
    </source>
</evidence>
<dbReference type="PANTHER" id="PTHR19302:SF14">
    <property type="entry name" value="GAMMA-TUBULIN COMPLEX COMPONENT 3"/>
    <property type="match status" value="1"/>
</dbReference>
<proteinExistence type="inferred from homology"/>
<protein>
    <recommendedName>
        <fullName evidence="11">Gamma-tubulin complex component</fullName>
    </recommendedName>
</protein>
<gene>
    <name evidence="9" type="ORF">CSSPTR1EN2_LOCUS23574</name>
</gene>
<dbReference type="Gene3D" id="1.20.120.1900">
    <property type="entry name" value="Gamma-tubulin complex, C-terminal domain"/>
    <property type="match status" value="1"/>
</dbReference>
<name>A0ABP0V418_9BRYO</name>
<dbReference type="InterPro" id="IPR041470">
    <property type="entry name" value="GCP_N"/>
</dbReference>
<evidence type="ECO:0000259" key="7">
    <source>
        <dbReference type="Pfam" id="PF04130"/>
    </source>
</evidence>
<dbReference type="PANTHER" id="PTHR19302">
    <property type="entry name" value="GAMMA TUBULIN COMPLEX PROTEIN"/>
    <property type="match status" value="1"/>
</dbReference>
<feature type="region of interest" description="Disordered" evidence="6">
    <location>
        <begin position="25"/>
        <end position="52"/>
    </location>
</feature>
<keyword evidence="5" id="KW-0206">Cytoskeleton</keyword>
<feature type="compositionally biased region" description="Low complexity" evidence="6">
    <location>
        <begin position="35"/>
        <end position="47"/>
    </location>
</feature>
<dbReference type="InterPro" id="IPR040457">
    <property type="entry name" value="GCP_C"/>
</dbReference>
<evidence type="ECO:0000313" key="9">
    <source>
        <dbReference type="EMBL" id="CAK9237180.1"/>
    </source>
</evidence>
<dbReference type="Pfam" id="PF17681">
    <property type="entry name" value="GCP_N_terminal"/>
    <property type="match status" value="1"/>
</dbReference>
<organism evidence="9 10">
    <name type="scientific">Sphagnum troendelagicum</name>
    <dbReference type="NCBI Taxonomy" id="128251"/>
    <lineage>
        <taxon>Eukaryota</taxon>
        <taxon>Viridiplantae</taxon>
        <taxon>Streptophyta</taxon>
        <taxon>Embryophyta</taxon>
        <taxon>Bryophyta</taxon>
        <taxon>Sphagnophytina</taxon>
        <taxon>Sphagnopsida</taxon>
        <taxon>Sphagnales</taxon>
        <taxon>Sphagnaceae</taxon>
        <taxon>Sphagnum</taxon>
    </lineage>
</organism>
<evidence type="ECO:0000256" key="6">
    <source>
        <dbReference type="SAM" id="MobiDB-lite"/>
    </source>
</evidence>
<comment type="subcellular location">
    <subcellularLocation>
        <location evidence="1">Cytoplasm</location>
        <location evidence="1">Cytoskeleton</location>
    </subcellularLocation>
</comment>
<dbReference type="EMBL" id="OZ019901">
    <property type="protein sequence ID" value="CAK9237180.1"/>
    <property type="molecule type" value="Genomic_DNA"/>
</dbReference>
<evidence type="ECO:0000256" key="5">
    <source>
        <dbReference type="ARBA" id="ARBA00023212"/>
    </source>
</evidence>
<accession>A0ABP0V418</accession>
<dbReference type="Pfam" id="PF04130">
    <property type="entry name" value="GCP_C_terminal"/>
    <property type="match status" value="1"/>
</dbReference>
<dbReference type="Proteomes" id="UP001497512">
    <property type="component" value="Chromosome 9"/>
</dbReference>
<evidence type="ECO:0000256" key="1">
    <source>
        <dbReference type="ARBA" id="ARBA00004245"/>
    </source>
</evidence>